<dbReference type="InterPro" id="IPR000639">
    <property type="entry name" value="Epox_hydrolase-like"/>
</dbReference>
<dbReference type="GO" id="GO:0016020">
    <property type="term" value="C:membrane"/>
    <property type="evidence" value="ECO:0007669"/>
    <property type="project" value="TreeGrafter"/>
</dbReference>
<evidence type="ECO:0000259" key="1">
    <source>
        <dbReference type="Pfam" id="PF00561"/>
    </source>
</evidence>
<evidence type="ECO:0000313" key="2">
    <source>
        <dbReference type="EMBL" id="GLY70430.1"/>
    </source>
</evidence>
<dbReference type="SUPFAM" id="SSF53474">
    <property type="entry name" value="alpha/beta-Hydrolases"/>
    <property type="match status" value="1"/>
</dbReference>
<name>A0A9W6VJ73_9PSEU</name>
<feature type="domain" description="AB hydrolase-1" evidence="1">
    <location>
        <begin position="28"/>
        <end position="272"/>
    </location>
</feature>
<gene>
    <name evidence="2" type="primary">pip</name>
    <name evidence="2" type="ORF">Atai01_70490</name>
</gene>
<dbReference type="Proteomes" id="UP001165136">
    <property type="component" value="Unassembled WGS sequence"/>
</dbReference>
<protein>
    <submittedName>
        <fullName evidence="2">Proline iminopeptidase</fullName>
    </submittedName>
</protein>
<dbReference type="PRINTS" id="PR00111">
    <property type="entry name" value="ABHYDROLASE"/>
</dbReference>
<keyword evidence="3" id="KW-1185">Reference proteome</keyword>
<sequence length="285" mass="30947">MWTETFLTTCVDPQVSLFVAQTAGGADNAVLVIHGGPDWDHSYLREPLGELAGRHCLILPDLRGCGRSTCGLAADQYTPDAAINDLIALLDTLGVARADVLGFSYGGLLAQRLALTAPHRVRRLIIASSSVLPLPENAFQDWAERDRRRAAEMAFWSENTLSGPELTRQAAIAAAPANVWQESALPDYLARLRRVRFSAEWMRPWQTGSLPSARCDNAASRLAASGIPILLLHGRQDMTFPVALVEQTTTLIPAAHAVILDGAGHMAHIDQPARWITAVAEFLDN</sequence>
<dbReference type="InterPro" id="IPR000073">
    <property type="entry name" value="AB_hydrolase_1"/>
</dbReference>
<proteinExistence type="predicted"/>
<dbReference type="InterPro" id="IPR050266">
    <property type="entry name" value="AB_hydrolase_sf"/>
</dbReference>
<dbReference type="EMBL" id="BSTI01000023">
    <property type="protein sequence ID" value="GLY70430.1"/>
    <property type="molecule type" value="Genomic_DNA"/>
</dbReference>
<accession>A0A9W6VJ73</accession>
<dbReference type="PANTHER" id="PTHR43798:SF33">
    <property type="entry name" value="HYDROLASE, PUTATIVE (AFU_ORTHOLOGUE AFUA_2G14860)-RELATED"/>
    <property type="match status" value="1"/>
</dbReference>
<dbReference type="PANTHER" id="PTHR43798">
    <property type="entry name" value="MONOACYLGLYCEROL LIPASE"/>
    <property type="match status" value="1"/>
</dbReference>
<dbReference type="Pfam" id="PF00561">
    <property type="entry name" value="Abhydrolase_1"/>
    <property type="match status" value="1"/>
</dbReference>
<reference evidence="2" key="1">
    <citation type="submission" date="2023-03" db="EMBL/GenBank/DDBJ databases">
        <title>Amycolatopsis taiwanensis NBRC 103393.</title>
        <authorList>
            <person name="Ichikawa N."/>
            <person name="Sato H."/>
            <person name="Tonouchi N."/>
        </authorList>
    </citation>
    <scope>NUCLEOTIDE SEQUENCE</scope>
    <source>
        <strain evidence="2">NBRC 103393</strain>
    </source>
</reference>
<organism evidence="2 3">
    <name type="scientific">Amycolatopsis taiwanensis</name>
    <dbReference type="NCBI Taxonomy" id="342230"/>
    <lineage>
        <taxon>Bacteria</taxon>
        <taxon>Bacillati</taxon>
        <taxon>Actinomycetota</taxon>
        <taxon>Actinomycetes</taxon>
        <taxon>Pseudonocardiales</taxon>
        <taxon>Pseudonocardiaceae</taxon>
        <taxon>Amycolatopsis</taxon>
    </lineage>
</organism>
<dbReference type="GO" id="GO:0003824">
    <property type="term" value="F:catalytic activity"/>
    <property type="evidence" value="ECO:0007669"/>
    <property type="project" value="InterPro"/>
</dbReference>
<dbReference type="PRINTS" id="PR00412">
    <property type="entry name" value="EPOXHYDRLASE"/>
</dbReference>
<dbReference type="RefSeq" id="WP_285489623.1">
    <property type="nucleotide sequence ID" value="NZ_BSTI01000023.1"/>
</dbReference>
<evidence type="ECO:0000313" key="3">
    <source>
        <dbReference type="Proteomes" id="UP001165136"/>
    </source>
</evidence>
<dbReference type="AlphaFoldDB" id="A0A9W6VJ73"/>
<dbReference type="Gene3D" id="3.40.50.1820">
    <property type="entry name" value="alpha/beta hydrolase"/>
    <property type="match status" value="1"/>
</dbReference>
<comment type="caution">
    <text evidence="2">The sequence shown here is derived from an EMBL/GenBank/DDBJ whole genome shotgun (WGS) entry which is preliminary data.</text>
</comment>
<dbReference type="InterPro" id="IPR029058">
    <property type="entry name" value="AB_hydrolase_fold"/>
</dbReference>